<gene>
    <name evidence="1" type="ORF">DMI76_06555</name>
</gene>
<evidence type="ECO:0000313" key="1">
    <source>
        <dbReference type="EMBL" id="QHV63045.1"/>
    </source>
</evidence>
<protein>
    <recommendedName>
        <fullName evidence="3">FeoB-associated Cys-rich membrane protein</fullName>
    </recommendedName>
</protein>
<dbReference type="AlphaFoldDB" id="A0AAE6W1Y4"/>
<proteinExistence type="predicted"/>
<accession>A0AAE6W1Y4</accession>
<evidence type="ECO:0000313" key="2">
    <source>
        <dbReference type="Proteomes" id="UP000642553"/>
    </source>
</evidence>
<dbReference type="Proteomes" id="UP000642553">
    <property type="component" value="Chromosome"/>
</dbReference>
<organism evidence="1 2">
    <name type="scientific">Akkermansia massiliensis</name>
    <dbReference type="NCBI Taxonomy" id="2927224"/>
    <lineage>
        <taxon>Bacteria</taxon>
        <taxon>Pseudomonadati</taxon>
        <taxon>Verrucomicrobiota</taxon>
        <taxon>Verrucomicrobiia</taxon>
        <taxon>Verrucomicrobiales</taxon>
        <taxon>Akkermansiaceae</taxon>
        <taxon>Akkermansia</taxon>
    </lineage>
</organism>
<dbReference type="RefSeq" id="WP_102721214.1">
    <property type="nucleotide sequence ID" value="NZ_CP029701.1"/>
</dbReference>
<reference evidence="1" key="1">
    <citation type="submission" date="2018-05" db="EMBL/GenBank/DDBJ databases">
        <title>Complete genome sequnece of Akkermansia muciniphila EB-AMDK-40.</title>
        <authorList>
            <person name="Nam Y.-D."/>
            <person name="Chung W.-H."/>
            <person name="Park Y.S."/>
            <person name="Kang J."/>
        </authorList>
    </citation>
    <scope>NUCLEOTIDE SEQUENCE</scope>
    <source>
        <strain evidence="1">EB-AMDK-40</strain>
    </source>
</reference>
<name>A0AAE6W1Y4_9BACT</name>
<sequence length="63" mass="6525">MGTYIIATLLFLALAYALYKTFSKRGKCCGNCDGCGNGGDSCCGSGGGCCGGHHHDDDQEKQD</sequence>
<dbReference type="EMBL" id="CP029701">
    <property type="protein sequence ID" value="QHV63045.1"/>
    <property type="molecule type" value="Genomic_DNA"/>
</dbReference>
<evidence type="ECO:0008006" key="3">
    <source>
        <dbReference type="Google" id="ProtNLM"/>
    </source>
</evidence>